<dbReference type="GO" id="GO:0051539">
    <property type="term" value="F:4 iron, 4 sulfur cluster binding"/>
    <property type="evidence" value="ECO:0007669"/>
    <property type="project" value="UniProtKB-UniRule"/>
</dbReference>
<evidence type="ECO:0000256" key="2">
    <source>
        <dbReference type="ARBA" id="ARBA00022723"/>
    </source>
</evidence>
<comment type="caution">
    <text evidence="8">The sequence shown here is derived from an EMBL/GenBank/DDBJ whole genome shotgun (WGS) entry which is preliminary data.</text>
</comment>
<dbReference type="PIRSF" id="PIRSF000139">
    <property type="entry name" value="Glc_ox_4Fe-4S"/>
    <property type="match status" value="1"/>
</dbReference>
<keyword evidence="5 6" id="KW-0411">Iron-sulfur</keyword>
<dbReference type="GO" id="GO:0019154">
    <property type="term" value="F:glycolate dehydrogenase activity"/>
    <property type="evidence" value="ECO:0007669"/>
    <property type="project" value="UniProtKB-EC"/>
</dbReference>
<comment type="function">
    <text evidence="6">Component of a complex that catalyzes the oxidation of glycolate to glyoxylate.</text>
</comment>
<keyword evidence="2 6" id="KW-0479">Metal-binding</keyword>
<keyword evidence="9" id="KW-1185">Reference proteome</keyword>
<dbReference type="InterPro" id="IPR009051">
    <property type="entry name" value="Helical_ferredxn"/>
</dbReference>
<evidence type="ECO:0000313" key="8">
    <source>
        <dbReference type="EMBL" id="MDG4474576.1"/>
    </source>
</evidence>
<dbReference type="Proteomes" id="UP001154240">
    <property type="component" value="Unassembled WGS sequence"/>
</dbReference>
<evidence type="ECO:0000313" key="9">
    <source>
        <dbReference type="Proteomes" id="UP001154240"/>
    </source>
</evidence>
<dbReference type="Pfam" id="PF02754">
    <property type="entry name" value="CCG"/>
    <property type="match status" value="2"/>
</dbReference>
<keyword evidence="6" id="KW-0249">Electron transport</keyword>
<dbReference type="AlphaFoldDB" id="A0A9X4RK00"/>
<keyword evidence="3" id="KW-0677">Repeat</keyword>
<dbReference type="EMBL" id="JAPHEH010000001">
    <property type="protein sequence ID" value="MDG4474576.1"/>
    <property type="molecule type" value="Genomic_DNA"/>
</dbReference>
<dbReference type="Pfam" id="PF13183">
    <property type="entry name" value="Fer4_8"/>
    <property type="match status" value="1"/>
</dbReference>
<dbReference type="InterPro" id="IPR017900">
    <property type="entry name" value="4Fe4S_Fe_S_CS"/>
</dbReference>
<evidence type="ECO:0000256" key="3">
    <source>
        <dbReference type="ARBA" id="ARBA00022737"/>
    </source>
</evidence>
<keyword evidence="6" id="KW-0813">Transport</keyword>
<dbReference type="RefSeq" id="WP_307631558.1">
    <property type="nucleotide sequence ID" value="NZ_JAPHEH010000001.1"/>
</dbReference>
<dbReference type="SUPFAM" id="SSF46548">
    <property type="entry name" value="alpha-helical ferredoxin"/>
    <property type="match status" value="1"/>
</dbReference>
<gene>
    <name evidence="8" type="ORF">OLX77_00195</name>
</gene>
<protein>
    <recommendedName>
        <fullName evidence="6">Glycolate oxidase iron-sulfur subunit</fullName>
        <ecNumber evidence="6">1.1.99.14</ecNumber>
    </recommendedName>
</protein>
<dbReference type="PROSITE" id="PS51379">
    <property type="entry name" value="4FE4S_FER_2"/>
    <property type="match status" value="1"/>
</dbReference>
<comment type="catalytic activity">
    <reaction evidence="6">
        <text>(R)-lactate + A = pyruvate + AH2</text>
        <dbReference type="Rhea" id="RHEA:15089"/>
        <dbReference type="ChEBI" id="CHEBI:13193"/>
        <dbReference type="ChEBI" id="CHEBI:15361"/>
        <dbReference type="ChEBI" id="CHEBI:16004"/>
        <dbReference type="ChEBI" id="CHEBI:17499"/>
    </reaction>
</comment>
<dbReference type="PANTHER" id="PTHR32479:SF17">
    <property type="entry name" value="GLYCOLATE OXIDASE IRON-SULFUR SUBUNIT"/>
    <property type="match status" value="1"/>
</dbReference>
<feature type="domain" description="4Fe-4S ferredoxin-type" evidence="7">
    <location>
        <begin position="1"/>
        <end position="29"/>
    </location>
</feature>
<dbReference type="EC" id="1.1.99.14" evidence="6"/>
<accession>A0A9X4RK00</accession>
<evidence type="ECO:0000256" key="5">
    <source>
        <dbReference type="ARBA" id="ARBA00023014"/>
    </source>
</evidence>
<evidence type="ECO:0000256" key="4">
    <source>
        <dbReference type="ARBA" id="ARBA00023004"/>
    </source>
</evidence>
<evidence type="ECO:0000259" key="7">
    <source>
        <dbReference type="PROSITE" id="PS51379"/>
    </source>
</evidence>
<evidence type="ECO:0000256" key="6">
    <source>
        <dbReference type="PIRNR" id="PIRNR000139"/>
    </source>
</evidence>
<dbReference type="PROSITE" id="PS00198">
    <property type="entry name" value="4FE4S_FER_1"/>
    <property type="match status" value="1"/>
</dbReference>
<dbReference type="Gene3D" id="1.10.1060.10">
    <property type="entry name" value="Alpha-helical ferredoxin"/>
    <property type="match status" value="1"/>
</dbReference>
<proteinExistence type="predicted"/>
<sequence length="400" mass="43370">MTDSPGQCAKCGACTVVCPVFQAGRRESLSARGRLHLLERLDPAQASTAYAEILSQCLLCGACRSVCARALDPPARFIGARERLEKTAGQQLLLRTITRKALSSPTLLAAIASLGRPLLDRLPADSGLRLRLGLPQVRAHLPAVLPESPRETTTPPTLAFFPGCYATHLHREIIEATERLAAIFSTNRPIAPKQQCCCGLAAESGGEITAAKRLAKQNILAFSGNTLPILTSCASCYSQLRRYPQLFADEPEWQARSRAFAGRLLEFSTFVAQGITGDPTFRFAEPGKSRTVVYHDPCHLRFQPEFTAPPREILRSIPGLRLAELANGPQCCGQGGLFHLAQPELAATIRDRLLNQLALAQPDLVTTTCSGCLTQIQQGLGQDPTRPEVRHLAILLAELL</sequence>
<dbReference type="InterPro" id="IPR004017">
    <property type="entry name" value="Cys_rich_dom"/>
</dbReference>
<organism evidence="8 9">
    <name type="scientific">Thiovibrio frasassiensis</name>
    <dbReference type="NCBI Taxonomy" id="2984131"/>
    <lineage>
        <taxon>Bacteria</taxon>
        <taxon>Pseudomonadati</taxon>
        <taxon>Thermodesulfobacteriota</taxon>
        <taxon>Desulfobulbia</taxon>
        <taxon>Desulfobulbales</taxon>
        <taxon>Thiovibrionaceae</taxon>
        <taxon>Thiovibrio</taxon>
    </lineage>
</organism>
<dbReference type="InterPro" id="IPR012257">
    <property type="entry name" value="Glc_ox_4Fe-4S"/>
</dbReference>
<name>A0A9X4RK00_9BACT</name>
<comment type="cofactor">
    <cofactor evidence="6">
        <name>[4Fe-4S] cluster</name>
        <dbReference type="ChEBI" id="CHEBI:49883"/>
    </cofactor>
    <text evidence="6">Binds 2 [4Fe-4S] clusters.</text>
</comment>
<reference evidence="8" key="1">
    <citation type="journal article" date="2022" name="bioRxiv">
        <title>Thiovibrio frasassiensisgen. nov., sp. nov., an autotrophic, elemental sulfur disproportionating bacterium isolated from sulfidic karst sediment, and proposal of Thiovibrionaceae fam. nov.</title>
        <authorList>
            <person name="Aronson H."/>
            <person name="Thomas C."/>
            <person name="Bhattacharyya M."/>
            <person name="Eckstein S."/>
            <person name="Jensen S."/>
            <person name="Barco R."/>
            <person name="Macalady J."/>
            <person name="Amend J."/>
        </authorList>
    </citation>
    <scope>NUCLEOTIDE SEQUENCE</scope>
    <source>
        <strain evidence="8">RS19-109</strain>
    </source>
</reference>
<keyword evidence="4 6" id="KW-0408">Iron</keyword>
<dbReference type="InterPro" id="IPR017896">
    <property type="entry name" value="4Fe4S_Fe-S-bd"/>
</dbReference>
<evidence type="ECO:0000256" key="1">
    <source>
        <dbReference type="ARBA" id="ARBA00022485"/>
    </source>
</evidence>
<dbReference type="GO" id="GO:0046872">
    <property type="term" value="F:metal ion binding"/>
    <property type="evidence" value="ECO:0007669"/>
    <property type="project" value="UniProtKB-UniRule"/>
</dbReference>
<keyword evidence="1 6" id="KW-0004">4Fe-4S</keyword>
<comment type="catalytic activity">
    <reaction evidence="6">
        <text>glycolate + A = glyoxylate + AH2</text>
        <dbReference type="Rhea" id="RHEA:21264"/>
        <dbReference type="ChEBI" id="CHEBI:13193"/>
        <dbReference type="ChEBI" id="CHEBI:17499"/>
        <dbReference type="ChEBI" id="CHEBI:29805"/>
        <dbReference type="ChEBI" id="CHEBI:36655"/>
        <dbReference type="EC" id="1.1.99.14"/>
    </reaction>
</comment>
<reference evidence="8" key="2">
    <citation type="submission" date="2022-10" db="EMBL/GenBank/DDBJ databases">
        <authorList>
            <person name="Aronson H.S."/>
        </authorList>
    </citation>
    <scope>NUCLEOTIDE SEQUENCE</scope>
    <source>
        <strain evidence="8">RS19-109</strain>
    </source>
</reference>
<dbReference type="PANTHER" id="PTHR32479">
    <property type="entry name" value="GLYCOLATE OXIDASE IRON-SULFUR SUBUNIT"/>
    <property type="match status" value="1"/>
</dbReference>